<feature type="domain" description="CstA N-terminal" evidence="8">
    <location>
        <begin position="4"/>
        <end position="484"/>
    </location>
</feature>
<evidence type="ECO:0000313" key="9">
    <source>
        <dbReference type="EMBL" id="TWT52566.1"/>
    </source>
</evidence>
<feature type="transmembrane region" description="Helical" evidence="7">
    <location>
        <begin position="411"/>
        <end position="434"/>
    </location>
</feature>
<feature type="transmembrane region" description="Helical" evidence="7">
    <location>
        <begin position="476"/>
        <end position="493"/>
    </location>
</feature>
<comment type="similarity">
    <text evidence="2">Belongs to the peptide transporter carbon starvation (CstA) (TC 2.A.114) family.</text>
</comment>
<dbReference type="RefSeq" id="WP_146512913.1">
    <property type="nucleotide sequence ID" value="NZ_SJPI01000001.1"/>
</dbReference>
<name>A0A5C5WP11_9BACT</name>
<feature type="transmembrane region" description="Helical" evidence="7">
    <location>
        <begin position="130"/>
        <end position="155"/>
    </location>
</feature>
<evidence type="ECO:0000256" key="4">
    <source>
        <dbReference type="ARBA" id="ARBA00022692"/>
    </source>
</evidence>
<feature type="transmembrane region" description="Helical" evidence="7">
    <location>
        <begin position="601"/>
        <end position="621"/>
    </location>
</feature>
<comment type="caution">
    <text evidence="9">The sequence shown here is derived from an EMBL/GenBank/DDBJ whole genome shotgun (WGS) entry which is preliminary data.</text>
</comment>
<dbReference type="PANTHER" id="PTHR30252:SF0">
    <property type="entry name" value="PEPTIDE TRANSPORTER CSTA"/>
    <property type="match status" value="1"/>
</dbReference>
<feature type="transmembrane region" description="Helical" evidence="7">
    <location>
        <begin position="301"/>
        <end position="321"/>
    </location>
</feature>
<keyword evidence="6 7" id="KW-0472">Membrane</keyword>
<dbReference type="PANTHER" id="PTHR30252">
    <property type="entry name" value="INNER MEMBRANE PEPTIDE TRANSPORTER"/>
    <property type="match status" value="1"/>
</dbReference>
<evidence type="ECO:0000259" key="8">
    <source>
        <dbReference type="Pfam" id="PF02554"/>
    </source>
</evidence>
<protein>
    <submittedName>
        <fullName evidence="9">Carbon starvation protein A</fullName>
    </submittedName>
</protein>
<dbReference type="GO" id="GO:0005886">
    <property type="term" value="C:plasma membrane"/>
    <property type="evidence" value="ECO:0007669"/>
    <property type="project" value="UniProtKB-SubCell"/>
</dbReference>
<dbReference type="Pfam" id="PF02554">
    <property type="entry name" value="CstA"/>
    <property type="match status" value="2"/>
</dbReference>
<keyword evidence="3" id="KW-1003">Cell membrane</keyword>
<feature type="domain" description="CstA N-terminal" evidence="8">
    <location>
        <begin position="534"/>
        <end position="585"/>
    </location>
</feature>
<dbReference type="OrthoDB" id="9761224at2"/>
<feature type="transmembrane region" description="Helical" evidence="7">
    <location>
        <begin position="538"/>
        <end position="563"/>
    </location>
</feature>
<evidence type="ECO:0000313" key="10">
    <source>
        <dbReference type="Proteomes" id="UP000316598"/>
    </source>
</evidence>
<gene>
    <name evidence="9" type="primary">cstA</name>
    <name evidence="9" type="ORF">Pla22_01900</name>
</gene>
<reference evidence="9 10" key="1">
    <citation type="submission" date="2019-02" db="EMBL/GenBank/DDBJ databases">
        <title>Deep-cultivation of Planctomycetes and their phenomic and genomic characterization uncovers novel biology.</title>
        <authorList>
            <person name="Wiegand S."/>
            <person name="Jogler M."/>
            <person name="Boedeker C."/>
            <person name="Pinto D."/>
            <person name="Vollmers J."/>
            <person name="Rivas-Marin E."/>
            <person name="Kohn T."/>
            <person name="Peeters S.H."/>
            <person name="Heuer A."/>
            <person name="Rast P."/>
            <person name="Oberbeckmann S."/>
            <person name="Bunk B."/>
            <person name="Jeske O."/>
            <person name="Meyerdierks A."/>
            <person name="Storesund J.E."/>
            <person name="Kallscheuer N."/>
            <person name="Luecker S."/>
            <person name="Lage O.M."/>
            <person name="Pohl T."/>
            <person name="Merkel B.J."/>
            <person name="Hornburger P."/>
            <person name="Mueller R.-W."/>
            <person name="Bruemmer F."/>
            <person name="Labrenz M."/>
            <person name="Spormann A.M."/>
            <person name="Op Den Camp H."/>
            <person name="Overmann J."/>
            <person name="Amann R."/>
            <person name="Jetten M.S.M."/>
            <person name="Mascher T."/>
            <person name="Medema M.H."/>
            <person name="Devos D.P."/>
            <person name="Kaster A.-K."/>
            <person name="Ovreas L."/>
            <person name="Rohde M."/>
            <person name="Galperin M.Y."/>
            <person name="Jogler C."/>
        </authorList>
    </citation>
    <scope>NUCLEOTIDE SEQUENCE [LARGE SCALE GENOMIC DNA]</scope>
    <source>
        <strain evidence="9 10">Pla22</strain>
    </source>
</reference>
<dbReference type="Proteomes" id="UP000316598">
    <property type="component" value="Unassembled WGS sequence"/>
</dbReference>
<evidence type="ECO:0000256" key="7">
    <source>
        <dbReference type="SAM" id="Phobius"/>
    </source>
</evidence>
<sequence>MTTLLIAALTMAGYFVAYHTYGKWLARTIFRLDSERVTPAVELSDDCDFVPTDRSVLFGHHFTSIAGTGPIVGPAIAVMWGWLPALVWVLLGSVFVGAVHDFGALVVSMRSRGQTVGDVAGRVLNRRVRLLFLLILFMALTIVLAIFGLVIAAVFKQYPSSIIPCLVQIPIAVAIGSWLHRKGAGLLIPSLLALATMYVTLIFGNSGFLGTLNEWMASWSILTWVLILLAYSYVASVLPVWLLLQPRDYINSLQLITALGLVVIGLVVAGLVGGLAPSGERVPLEIVAPMVRWAPEGAPPVLPFLFITIACGACSGFHCLVSSGTSSKQIRTETDAQFVGYGSMLTEGFLATLVILACVAGLGLGSLDSAGDVVFGKEAFDARYATWASASGLGAKVGAFVDGSANFLKAISIPAEIAIAIMGVLVASFAGTTLDTACRLQRYVVQELAATFAGGKEASDVHVSSNPITWLTNKHGATIFAVLLALVIAALPASNTPVTLSDAIAGNISPELNPGEAAEGGIAGATWWLSTYAGKGGLILWPLFGATNQLLAGLAFLVISFFLWRRGIPVWFIVIPMIFMLAVPAWAMLTDLPKWIDAETPNWVVIFVGSATLILEAWMLIEAAILWPKVKGVLEVSAKEQAAS</sequence>
<organism evidence="9 10">
    <name type="scientific">Rubripirellula amarantea</name>
    <dbReference type="NCBI Taxonomy" id="2527999"/>
    <lineage>
        <taxon>Bacteria</taxon>
        <taxon>Pseudomonadati</taxon>
        <taxon>Planctomycetota</taxon>
        <taxon>Planctomycetia</taxon>
        <taxon>Pirellulales</taxon>
        <taxon>Pirellulaceae</taxon>
        <taxon>Rubripirellula</taxon>
    </lineage>
</organism>
<dbReference type="InterPro" id="IPR003706">
    <property type="entry name" value="CstA_N"/>
</dbReference>
<dbReference type="EMBL" id="SJPI01000001">
    <property type="protein sequence ID" value="TWT52566.1"/>
    <property type="molecule type" value="Genomic_DNA"/>
</dbReference>
<comment type="subcellular location">
    <subcellularLocation>
        <location evidence="1">Cell membrane</location>
        <topology evidence="1">Multi-pass membrane protein</topology>
    </subcellularLocation>
</comment>
<accession>A0A5C5WP11</accession>
<feature type="transmembrane region" description="Helical" evidence="7">
    <location>
        <begin position="256"/>
        <end position="276"/>
    </location>
</feature>
<evidence type="ECO:0000256" key="5">
    <source>
        <dbReference type="ARBA" id="ARBA00022989"/>
    </source>
</evidence>
<dbReference type="AlphaFoldDB" id="A0A5C5WP11"/>
<feature type="transmembrane region" description="Helical" evidence="7">
    <location>
        <begin position="85"/>
        <end position="109"/>
    </location>
</feature>
<proteinExistence type="inferred from homology"/>
<evidence type="ECO:0000256" key="2">
    <source>
        <dbReference type="ARBA" id="ARBA00007755"/>
    </source>
</evidence>
<evidence type="ECO:0000256" key="6">
    <source>
        <dbReference type="ARBA" id="ARBA00023136"/>
    </source>
</evidence>
<keyword evidence="5 7" id="KW-1133">Transmembrane helix</keyword>
<feature type="transmembrane region" description="Helical" evidence="7">
    <location>
        <begin position="221"/>
        <end position="244"/>
    </location>
</feature>
<evidence type="ECO:0000256" key="1">
    <source>
        <dbReference type="ARBA" id="ARBA00004651"/>
    </source>
</evidence>
<dbReference type="InterPro" id="IPR051605">
    <property type="entry name" value="CstA"/>
</dbReference>
<keyword evidence="10" id="KW-1185">Reference proteome</keyword>
<feature type="transmembrane region" description="Helical" evidence="7">
    <location>
        <begin position="570"/>
        <end position="589"/>
    </location>
</feature>
<feature type="transmembrane region" description="Helical" evidence="7">
    <location>
        <begin position="161"/>
        <end position="179"/>
    </location>
</feature>
<dbReference type="GO" id="GO:0009267">
    <property type="term" value="P:cellular response to starvation"/>
    <property type="evidence" value="ECO:0007669"/>
    <property type="project" value="InterPro"/>
</dbReference>
<keyword evidence="4 7" id="KW-0812">Transmembrane</keyword>
<feature type="transmembrane region" description="Helical" evidence="7">
    <location>
        <begin position="186"/>
        <end position="209"/>
    </location>
</feature>
<evidence type="ECO:0000256" key="3">
    <source>
        <dbReference type="ARBA" id="ARBA00022475"/>
    </source>
</evidence>
<feature type="transmembrane region" description="Helical" evidence="7">
    <location>
        <begin position="348"/>
        <end position="367"/>
    </location>
</feature>